<dbReference type="InterPro" id="IPR000917">
    <property type="entry name" value="Sulfatase_N"/>
</dbReference>
<dbReference type="PANTHER" id="PTHR42693">
    <property type="entry name" value="ARYLSULFATASE FAMILY MEMBER"/>
    <property type="match status" value="1"/>
</dbReference>
<evidence type="ECO:0000256" key="4">
    <source>
        <dbReference type="ARBA" id="ARBA00022837"/>
    </source>
</evidence>
<dbReference type="GO" id="GO:0046872">
    <property type="term" value="F:metal ion binding"/>
    <property type="evidence" value="ECO:0007669"/>
    <property type="project" value="UniProtKB-KW"/>
</dbReference>
<proteinExistence type="inferred from homology"/>
<feature type="chain" id="PRO_5004901668" evidence="5">
    <location>
        <begin position="22"/>
        <end position="568"/>
    </location>
</feature>
<keyword evidence="4" id="KW-0106">Calcium</keyword>
<comment type="similarity">
    <text evidence="1">Belongs to the sulfatase family.</text>
</comment>
<evidence type="ECO:0000256" key="5">
    <source>
        <dbReference type="SAM" id="SignalP"/>
    </source>
</evidence>
<organism evidence="7 8">
    <name type="scientific">Catenovulum agarivorans DS-2</name>
    <dbReference type="NCBI Taxonomy" id="1328313"/>
    <lineage>
        <taxon>Bacteria</taxon>
        <taxon>Pseudomonadati</taxon>
        <taxon>Pseudomonadota</taxon>
        <taxon>Gammaproteobacteria</taxon>
        <taxon>Alteromonadales</taxon>
        <taxon>Alteromonadaceae</taxon>
        <taxon>Catenovulum</taxon>
    </lineage>
</organism>
<dbReference type="Gene3D" id="3.30.1120.10">
    <property type="match status" value="1"/>
</dbReference>
<keyword evidence="5" id="KW-0732">Signal</keyword>
<accession>W7QS76</accession>
<evidence type="ECO:0000256" key="1">
    <source>
        <dbReference type="ARBA" id="ARBA00008779"/>
    </source>
</evidence>
<evidence type="ECO:0000256" key="3">
    <source>
        <dbReference type="ARBA" id="ARBA00022801"/>
    </source>
</evidence>
<dbReference type="EMBL" id="ARZY01000009">
    <property type="protein sequence ID" value="EWH10708.1"/>
    <property type="molecule type" value="Genomic_DNA"/>
</dbReference>
<dbReference type="PANTHER" id="PTHR42693:SF53">
    <property type="entry name" value="ENDO-4-O-SULFATASE"/>
    <property type="match status" value="1"/>
</dbReference>
<dbReference type="PATRIC" id="fig|1328313.3.peg.1363"/>
<gene>
    <name evidence="7" type="ORF">DS2_06646</name>
</gene>
<dbReference type="InterPro" id="IPR024607">
    <property type="entry name" value="Sulfatase_CS"/>
</dbReference>
<comment type="caution">
    <text evidence="7">The sequence shown here is derived from an EMBL/GenBank/DDBJ whole genome shotgun (WGS) entry which is preliminary data.</text>
</comment>
<keyword evidence="8" id="KW-1185">Reference proteome</keyword>
<evidence type="ECO:0000256" key="2">
    <source>
        <dbReference type="ARBA" id="ARBA00022723"/>
    </source>
</evidence>
<dbReference type="Proteomes" id="UP000019276">
    <property type="component" value="Unassembled WGS sequence"/>
</dbReference>
<feature type="domain" description="Sulfatase N-terminal" evidence="6">
    <location>
        <begin position="26"/>
        <end position="442"/>
    </location>
</feature>
<dbReference type="InterPro" id="IPR017850">
    <property type="entry name" value="Alkaline_phosphatase_core_sf"/>
</dbReference>
<keyword evidence="2" id="KW-0479">Metal-binding</keyword>
<dbReference type="AlphaFoldDB" id="W7QS76"/>
<dbReference type="PROSITE" id="PS00149">
    <property type="entry name" value="SULFATASE_2"/>
    <property type="match status" value="1"/>
</dbReference>
<dbReference type="Pfam" id="PF00884">
    <property type="entry name" value="Sulfatase"/>
    <property type="match status" value="1"/>
</dbReference>
<protein>
    <submittedName>
        <fullName evidence="7">Sulfatase</fullName>
    </submittedName>
</protein>
<dbReference type="Gene3D" id="3.40.720.10">
    <property type="entry name" value="Alkaline Phosphatase, subunit A"/>
    <property type="match status" value="1"/>
</dbReference>
<keyword evidence="3" id="KW-0378">Hydrolase</keyword>
<dbReference type="RefSeq" id="WP_035013918.1">
    <property type="nucleotide sequence ID" value="NZ_ARZY01000009.1"/>
</dbReference>
<evidence type="ECO:0000259" key="6">
    <source>
        <dbReference type="Pfam" id="PF00884"/>
    </source>
</evidence>
<name>W7QS76_9ALTE</name>
<dbReference type="SUPFAM" id="SSF53649">
    <property type="entry name" value="Alkaline phosphatase-like"/>
    <property type="match status" value="1"/>
</dbReference>
<evidence type="ECO:0000313" key="8">
    <source>
        <dbReference type="Proteomes" id="UP000019276"/>
    </source>
</evidence>
<dbReference type="InterPro" id="IPR050738">
    <property type="entry name" value="Sulfatase"/>
</dbReference>
<reference evidence="7 8" key="1">
    <citation type="journal article" date="2014" name="Genome Announc.">
        <title>Draft Genome Sequence of the Agar-Degrading Bacterium Catenovulum sp. Strain DS-2, Isolated from Intestines of Haliotis diversicolor.</title>
        <authorList>
            <person name="Shan D."/>
            <person name="Li X."/>
            <person name="Gu Z."/>
            <person name="Wei G."/>
            <person name="Gao Z."/>
            <person name="Shao Z."/>
        </authorList>
    </citation>
    <scope>NUCLEOTIDE SEQUENCE [LARGE SCALE GENOMIC DNA]</scope>
    <source>
        <strain evidence="7 8">DS-2</strain>
    </source>
</reference>
<dbReference type="GO" id="GO:0004065">
    <property type="term" value="F:arylsulfatase activity"/>
    <property type="evidence" value="ECO:0007669"/>
    <property type="project" value="TreeGrafter"/>
</dbReference>
<dbReference type="STRING" id="1328313.DS2_06646"/>
<feature type="signal peptide" evidence="5">
    <location>
        <begin position="1"/>
        <end position="21"/>
    </location>
</feature>
<dbReference type="eggNOG" id="COG3119">
    <property type="taxonomic scope" value="Bacteria"/>
</dbReference>
<evidence type="ECO:0000313" key="7">
    <source>
        <dbReference type="EMBL" id="EWH10708.1"/>
    </source>
</evidence>
<sequence>MRYLKVLVCFLITVSTFGVLAEQQRPNIVVILSDDAGYTDLGSFGGEIDTPHLDALAQQGMRFSSFYSNARCSPTRASLLTGVDSAKVGFGGGVVGDWVRELPFEAHRGRLSYDQPLISELLGDNGYQTLMVGKWHLGGSYIKFNPKMADGWKRTHPPQMKLTEEEMELDYLALPPQRGFQQSFVFHGAQGNLFYLPNKPHEYFEGNKPAKLKYDYHYTMHCYAKTPFAKKMYSDCHGKKGQAFYATDGMTDRAVEMIEDASKKQDPFFMYVAYRAPHKPLQAPEELVQKYLARYSDLQKIADDRHAGLVKQGLFPEDAKVRNNNYMWTKREKAKIEEFRLMSAVHAAMMEKMDENIGKLVQSLKDSGEYDNTLIVYMSDNGSASHIGDLMNAPYNGVKALLWEGGARAHAIATWPGVIKPNTINDDVIWVGDLMPTFLEMAKTEFPKTYRGKKIHPMDGRSVLASLKGKEIAPPETIYNNDKGQQSVIYQGRWKLLIEPGWYLQTLAKPGINVELYDLNRDPGETTNLAKQMPELVAKLTKMSEQWKVENKITDYAEIIKLKPNDPY</sequence>